<dbReference type="GO" id="GO:0016020">
    <property type="term" value="C:membrane"/>
    <property type="evidence" value="ECO:0007669"/>
    <property type="project" value="UniProtKB-SubCell"/>
</dbReference>
<evidence type="ECO:0000259" key="6">
    <source>
        <dbReference type="Pfam" id="PF04932"/>
    </source>
</evidence>
<accession>A0A852TAT3</accession>
<evidence type="ECO:0000256" key="5">
    <source>
        <dbReference type="SAM" id="Phobius"/>
    </source>
</evidence>
<sequence>MKTSLIQDKILPFLMVVFIYSYALEAILIKNIDMTIPTFFIICLVIILLVFQKNSLKIFNVEDYIILTFILYLLTHSIFISEPQEALKIIFGSIIAFYIGRYADMLKEGNYKFLKKTINIFTYILLIFIFINFFSDSNQYRVTVGESNPIAIGELLGIFAILNFFDENGINKSKIEILNTFIGLFVILAIVGSRGAFFATILSIVVISIIISTLKKKIYLILGISLLSYLYFIITTSSYVLNKFPTIFRFSFNNIINDPSITGNQKFTGRFDVYLESIRLFQENPIFGAGANVVYSHNIFLELLASTGLVGFLIIVFFLAILFFRIWHLLKNKYAISLISVFIFLFIYRQSSFNLTNSKSVFLFAGIIVSIYYSLKLKSKKEL</sequence>
<keyword evidence="4 5" id="KW-0472">Membrane</keyword>
<reference evidence="8" key="1">
    <citation type="submission" date="2020-07" db="EMBL/GenBank/DDBJ databases">
        <authorList>
            <person name="Partida-Martinez L."/>
            <person name="Huntemann M."/>
            <person name="Clum A."/>
            <person name="Wang J."/>
            <person name="Palaniappan K."/>
            <person name="Ritter S."/>
            <person name="Chen I.-M."/>
            <person name="Stamatis D."/>
            <person name="Reddy T."/>
            <person name="O'Malley R."/>
            <person name="Daum C."/>
            <person name="Shapiro N."/>
            <person name="Ivanova N."/>
            <person name="Kyrpides N."/>
            <person name="Woyke T."/>
        </authorList>
    </citation>
    <scope>NUCLEOTIDE SEQUENCE [LARGE SCALE GENOMIC DNA]</scope>
    <source>
        <strain evidence="8">AT2.8</strain>
    </source>
</reference>
<comment type="caution">
    <text evidence="7">The sequence shown here is derived from an EMBL/GenBank/DDBJ whole genome shotgun (WGS) entry which is preliminary data.</text>
</comment>
<evidence type="ECO:0000256" key="3">
    <source>
        <dbReference type="ARBA" id="ARBA00022989"/>
    </source>
</evidence>
<evidence type="ECO:0000256" key="2">
    <source>
        <dbReference type="ARBA" id="ARBA00022692"/>
    </source>
</evidence>
<keyword evidence="2 5" id="KW-0812">Transmembrane</keyword>
<feature type="transmembrane region" description="Helical" evidence="5">
    <location>
        <begin position="64"/>
        <end position="80"/>
    </location>
</feature>
<gene>
    <name evidence="7" type="ORF">F4694_002667</name>
</gene>
<feature type="transmembrane region" description="Helical" evidence="5">
    <location>
        <begin position="35"/>
        <end position="52"/>
    </location>
</feature>
<comment type="subcellular location">
    <subcellularLocation>
        <location evidence="1">Membrane</location>
        <topology evidence="1">Multi-pass membrane protein</topology>
    </subcellularLocation>
</comment>
<proteinExistence type="predicted"/>
<dbReference type="Pfam" id="PF04932">
    <property type="entry name" value="Wzy_C"/>
    <property type="match status" value="1"/>
</dbReference>
<evidence type="ECO:0000313" key="8">
    <source>
        <dbReference type="Proteomes" id="UP000548423"/>
    </source>
</evidence>
<dbReference type="EMBL" id="JACCBX010000005">
    <property type="protein sequence ID" value="NYE05892.1"/>
    <property type="molecule type" value="Genomic_DNA"/>
</dbReference>
<feature type="transmembrane region" description="Helical" evidence="5">
    <location>
        <begin position="147"/>
        <end position="165"/>
    </location>
</feature>
<dbReference type="Proteomes" id="UP000548423">
    <property type="component" value="Unassembled WGS sequence"/>
</dbReference>
<feature type="transmembrane region" description="Helical" evidence="5">
    <location>
        <begin position="219"/>
        <end position="241"/>
    </location>
</feature>
<feature type="domain" description="O-antigen ligase-related" evidence="6">
    <location>
        <begin position="181"/>
        <end position="315"/>
    </location>
</feature>
<dbReference type="PANTHER" id="PTHR37422">
    <property type="entry name" value="TEICHURONIC ACID BIOSYNTHESIS PROTEIN TUAE"/>
    <property type="match status" value="1"/>
</dbReference>
<keyword evidence="3 5" id="KW-1133">Transmembrane helix</keyword>
<organism evidence="7 8">
    <name type="scientific">Neobacillus niacini</name>
    <dbReference type="NCBI Taxonomy" id="86668"/>
    <lineage>
        <taxon>Bacteria</taxon>
        <taxon>Bacillati</taxon>
        <taxon>Bacillota</taxon>
        <taxon>Bacilli</taxon>
        <taxon>Bacillales</taxon>
        <taxon>Bacillaceae</taxon>
        <taxon>Neobacillus</taxon>
    </lineage>
</organism>
<dbReference type="InterPro" id="IPR007016">
    <property type="entry name" value="O-antigen_ligase-rel_domated"/>
</dbReference>
<feature type="transmembrane region" description="Helical" evidence="5">
    <location>
        <begin position="177"/>
        <end position="192"/>
    </location>
</feature>
<evidence type="ECO:0000256" key="4">
    <source>
        <dbReference type="ARBA" id="ARBA00023136"/>
    </source>
</evidence>
<dbReference type="AlphaFoldDB" id="A0A852TAT3"/>
<dbReference type="GO" id="GO:0016874">
    <property type="term" value="F:ligase activity"/>
    <property type="evidence" value="ECO:0007669"/>
    <property type="project" value="UniProtKB-KW"/>
</dbReference>
<feature type="transmembrane region" description="Helical" evidence="5">
    <location>
        <begin position="334"/>
        <end position="351"/>
    </location>
</feature>
<reference evidence="8" key="2">
    <citation type="submission" date="2020-08" db="EMBL/GenBank/DDBJ databases">
        <title>The Agave Microbiome: Exploring the role of microbial communities in plant adaptations to desert environments.</title>
        <authorList>
            <person name="Partida-Martinez L.P."/>
        </authorList>
    </citation>
    <scope>NUCLEOTIDE SEQUENCE [LARGE SCALE GENOMIC DNA]</scope>
    <source>
        <strain evidence="8">AT2.8</strain>
    </source>
</reference>
<name>A0A852TAT3_9BACI</name>
<feature type="transmembrane region" description="Helical" evidence="5">
    <location>
        <begin position="118"/>
        <end position="135"/>
    </location>
</feature>
<evidence type="ECO:0000313" key="7">
    <source>
        <dbReference type="EMBL" id="NYE05892.1"/>
    </source>
</evidence>
<dbReference type="InterPro" id="IPR051533">
    <property type="entry name" value="WaaL-like"/>
</dbReference>
<protein>
    <submittedName>
        <fullName evidence="7">O-antigen ligase</fullName>
    </submittedName>
</protein>
<feature type="transmembrane region" description="Helical" evidence="5">
    <location>
        <begin position="303"/>
        <end position="327"/>
    </location>
</feature>
<evidence type="ECO:0000256" key="1">
    <source>
        <dbReference type="ARBA" id="ARBA00004141"/>
    </source>
</evidence>
<feature type="transmembrane region" description="Helical" evidence="5">
    <location>
        <begin position="12"/>
        <end position="29"/>
    </location>
</feature>
<feature type="transmembrane region" description="Helical" evidence="5">
    <location>
        <begin position="357"/>
        <end position="375"/>
    </location>
</feature>
<dbReference type="PANTHER" id="PTHR37422:SF13">
    <property type="entry name" value="LIPOPOLYSACCHARIDE BIOSYNTHESIS PROTEIN PA4999-RELATED"/>
    <property type="match status" value="1"/>
</dbReference>
<keyword evidence="7" id="KW-0436">Ligase</keyword>